<accession>A0ABD1YH01</accession>
<dbReference type="EMBL" id="JBHFFA010000004">
    <property type="protein sequence ID" value="KAL2628777.1"/>
    <property type="molecule type" value="Genomic_DNA"/>
</dbReference>
<evidence type="ECO:0000313" key="2">
    <source>
        <dbReference type="Proteomes" id="UP001605036"/>
    </source>
</evidence>
<proteinExistence type="predicted"/>
<sequence>MTEPANICPTSYFGQPLRRGSTFLSGPSRQDEGHGYDVHSRQLLYAEEPFQGQLEQRKSLGIVDRIFAEERLTREVTAAAFEGKKSGLSAAWWSDHSPQLSPLDDCDDWKEK</sequence>
<dbReference type="Proteomes" id="UP001605036">
    <property type="component" value="Unassembled WGS sequence"/>
</dbReference>
<comment type="caution">
    <text evidence="1">The sequence shown here is derived from an EMBL/GenBank/DDBJ whole genome shotgun (WGS) entry which is preliminary data.</text>
</comment>
<gene>
    <name evidence="1" type="ORF">R1flu_013463</name>
</gene>
<reference evidence="1 2" key="1">
    <citation type="submission" date="2024-09" db="EMBL/GenBank/DDBJ databases">
        <title>Chromosome-scale assembly of Riccia fluitans.</title>
        <authorList>
            <person name="Paukszto L."/>
            <person name="Sawicki J."/>
            <person name="Karawczyk K."/>
            <person name="Piernik-Szablinska J."/>
            <person name="Szczecinska M."/>
            <person name="Mazdziarz M."/>
        </authorList>
    </citation>
    <scope>NUCLEOTIDE SEQUENCE [LARGE SCALE GENOMIC DNA]</scope>
    <source>
        <strain evidence="1">Rf_01</strain>
        <tissue evidence="1">Aerial parts of the thallus</tissue>
    </source>
</reference>
<name>A0ABD1YH01_9MARC</name>
<protein>
    <submittedName>
        <fullName evidence="1">Uncharacterized protein</fullName>
    </submittedName>
</protein>
<organism evidence="1 2">
    <name type="scientific">Riccia fluitans</name>
    <dbReference type="NCBI Taxonomy" id="41844"/>
    <lineage>
        <taxon>Eukaryota</taxon>
        <taxon>Viridiplantae</taxon>
        <taxon>Streptophyta</taxon>
        <taxon>Embryophyta</taxon>
        <taxon>Marchantiophyta</taxon>
        <taxon>Marchantiopsida</taxon>
        <taxon>Marchantiidae</taxon>
        <taxon>Marchantiales</taxon>
        <taxon>Ricciaceae</taxon>
        <taxon>Riccia</taxon>
    </lineage>
</organism>
<dbReference type="AlphaFoldDB" id="A0ABD1YH01"/>
<keyword evidence="2" id="KW-1185">Reference proteome</keyword>
<evidence type="ECO:0000313" key="1">
    <source>
        <dbReference type="EMBL" id="KAL2628777.1"/>
    </source>
</evidence>